<name>A0A6G0U6T2_APHGL</name>
<dbReference type="EMBL" id="VYZN01000003">
    <property type="protein sequence ID" value="KAE9543992.1"/>
    <property type="molecule type" value="Genomic_DNA"/>
</dbReference>
<evidence type="ECO:0000256" key="1">
    <source>
        <dbReference type="SAM" id="Phobius"/>
    </source>
</evidence>
<comment type="caution">
    <text evidence="2">The sequence shown here is derived from an EMBL/GenBank/DDBJ whole genome shotgun (WGS) entry which is preliminary data.</text>
</comment>
<reference evidence="2 3" key="1">
    <citation type="submission" date="2019-08" db="EMBL/GenBank/DDBJ databases">
        <title>The genome of the soybean aphid Biotype 1, its phylome, world population structure and adaptation to the North American continent.</title>
        <authorList>
            <person name="Giordano R."/>
            <person name="Donthu R.K."/>
            <person name="Hernandez A.G."/>
            <person name="Wright C.L."/>
            <person name="Zimin A.V."/>
        </authorList>
    </citation>
    <scope>NUCLEOTIDE SEQUENCE [LARGE SCALE GENOMIC DNA]</scope>
    <source>
        <tissue evidence="2">Whole aphids</tissue>
    </source>
</reference>
<accession>A0A6G0U6T2</accession>
<proteinExistence type="predicted"/>
<feature type="transmembrane region" description="Helical" evidence="1">
    <location>
        <begin position="267"/>
        <end position="289"/>
    </location>
</feature>
<protein>
    <submittedName>
        <fullName evidence="2">Uncharacterized protein</fullName>
    </submittedName>
</protein>
<organism evidence="2 3">
    <name type="scientific">Aphis glycines</name>
    <name type="common">Soybean aphid</name>
    <dbReference type="NCBI Taxonomy" id="307491"/>
    <lineage>
        <taxon>Eukaryota</taxon>
        <taxon>Metazoa</taxon>
        <taxon>Ecdysozoa</taxon>
        <taxon>Arthropoda</taxon>
        <taxon>Hexapoda</taxon>
        <taxon>Insecta</taxon>
        <taxon>Pterygota</taxon>
        <taxon>Neoptera</taxon>
        <taxon>Paraneoptera</taxon>
        <taxon>Hemiptera</taxon>
        <taxon>Sternorrhyncha</taxon>
        <taxon>Aphidomorpha</taxon>
        <taxon>Aphidoidea</taxon>
        <taxon>Aphididae</taxon>
        <taxon>Aphidini</taxon>
        <taxon>Aphis</taxon>
        <taxon>Aphis</taxon>
    </lineage>
</organism>
<evidence type="ECO:0000313" key="2">
    <source>
        <dbReference type="EMBL" id="KAE9543992.1"/>
    </source>
</evidence>
<keyword evidence="1" id="KW-0812">Transmembrane</keyword>
<dbReference type="Proteomes" id="UP000475862">
    <property type="component" value="Unassembled WGS sequence"/>
</dbReference>
<feature type="transmembrane region" description="Helical" evidence="1">
    <location>
        <begin position="223"/>
        <end position="247"/>
    </location>
</feature>
<sequence>MMLIQEFLYHHLHQILKFLCHPLHQIHEYLDKGISLSSSSSSSDIGISWSYSSSDTEISLSYSSSDTGISLSSSSSDTGISLSSSSSDIRISLSFSLIDTGVSLSSSSSDDNIIHSLLSELEIISLFLISFSNASYISNSILENGLYIYHIFRISSKKYNYLLTVISSLQGRLNLIEDLEVLSISNDIICLLFKANFHLEIDGDARVFSTSGVLSISNTCFSIGFTISLLAIGVFNELSSIFLRFSLETISSTGDRFLVLVFAEESIFLLTKVLVLFLSIINILLSFKLELARQRVFNPLFSISNSMAKLHIRFAVVTFTLKLIILHIINN</sequence>
<keyword evidence="1" id="KW-0472">Membrane</keyword>
<feature type="transmembrane region" description="Helical" evidence="1">
    <location>
        <begin position="310"/>
        <end position="329"/>
    </location>
</feature>
<keyword evidence="3" id="KW-1185">Reference proteome</keyword>
<evidence type="ECO:0000313" key="3">
    <source>
        <dbReference type="Proteomes" id="UP000475862"/>
    </source>
</evidence>
<keyword evidence="1" id="KW-1133">Transmembrane helix</keyword>
<dbReference type="AlphaFoldDB" id="A0A6G0U6T2"/>
<gene>
    <name evidence="2" type="ORF">AGLY_001681</name>
</gene>